<dbReference type="Proteomes" id="UP000008810">
    <property type="component" value="Chromosome 1"/>
</dbReference>
<evidence type="ECO:0000256" key="1">
    <source>
        <dbReference type="SAM" id="MobiDB-lite"/>
    </source>
</evidence>
<dbReference type="Gramene" id="PNT75654">
    <property type="protein sequence ID" value="PNT75654"/>
    <property type="gene ID" value="BRADI_1g36325v3"/>
</dbReference>
<dbReference type="STRING" id="15368.A0A2K2DN05"/>
<reference evidence="2 3" key="1">
    <citation type="journal article" date="2010" name="Nature">
        <title>Genome sequencing and analysis of the model grass Brachypodium distachyon.</title>
        <authorList>
            <consortium name="International Brachypodium Initiative"/>
        </authorList>
    </citation>
    <scope>NUCLEOTIDE SEQUENCE [LARGE SCALE GENOMIC DNA]</scope>
    <source>
        <strain evidence="2 3">Bd21</strain>
    </source>
</reference>
<name>A0A2K2DN05_BRADI</name>
<dbReference type="EnsemblPlants" id="PNT75654">
    <property type="protein sequence ID" value="PNT75654"/>
    <property type="gene ID" value="BRADI_1g36325v3"/>
</dbReference>
<protein>
    <submittedName>
        <fullName evidence="2 3">Uncharacterized protein</fullName>
    </submittedName>
</protein>
<feature type="compositionally biased region" description="Gly residues" evidence="1">
    <location>
        <begin position="1"/>
        <end position="16"/>
    </location>
</feature>
<reference evidence="2" key="2">
    <citation type="submission" date="2017-06" db="EMBL/GenBank/DDBJ databases">
        <title>WGS assembly of Brachypodium distachyon.</title>
        <authorList>
            <consortium name="The International Brachypodium Initiative"/>
            <person name="Lucas S."/>
            <person name="Harmon-Smith M."/>
            <person name="Lail K."/>
            <person name="Tice H."/>
            <person name="Grimwood J."/>
            <person name="Bruce D."/>
            <person name="Barry K."/>
            <person name="Shu S."/>
            <person name="Lindquist E."/>
            <person name="Wang M."/>
            <person name="Pitluck S."/>
            <person name="Vogel J.P."/>
            <person name="Garvin D.F."/>
            <person name="Mockler T.C."/>
            <person name="Schmutz J."/>
            <person name="Rokhsar D."/>
            <person name="Bevan M.W."/>
        </authorList>
    </citation>
    <scope>NUCLEOTIDE SEQUENCE</scope>
    <source>
        <strain evidence="2">Bd21</strain>
    </source>
</reference>
<organism evidence="2">
    <name type="scientific">Brachypodium distachyon</name>
    <name type="common">Purple false brome</name>
    <name type="synonym">Trachynia distachya</name>
    <dbReference type="NCBI Taxonomy" id="15368"/>
    <lineage>
        <taxon>Eukaryota</taxon>
        <taxon>Viridiplantae</taxon>
        <taxon>Streptophyta</taxon>
        <taxon>Embryophyta</taxon>
        <taxon>Tracheophyta</taxon>
        <taxon>Spermatophyta</taxon>
        <taxon>Magnoliopsida</taxon>
        <taxon>Liliopsida</taxon>
        <taxon>Poales</taxon>
        <taxon>Poaceae</taxon>
        <taxon>BOP clade</taxon>
        <taxon>Pooideae</taxon>
        <taxon>Stipodae</taxon>
        <taxon>Brachypodieae</taxon>
        <taxon>Brachypodium</taxon>
    </lineage>
</organism>
<sequence>MRYDELGGGGGRGLGGRICSRRRSGTRRPDQQPEEIGGPTAGSAPGGVYNWTPPEGAGQIRGIPLDVEVWIPRINLIILTDQ</sequence>
<evidence type="ECO:0000313" key="4">
    <source>
        <dbReference type="Proteomes" id="UP000008810"/>
    </source>
</evidence>
<evidence type="ECO:0000313" key="2">
    <source>
        <dbReference type="EMBL" id="PNT75654.1"/>
    </source>
</evidence>
<dbReference type="AlphaFoldDB" id="A0A2K2DN05"/>
<accession>A0A2K2DN05</accession>
<evidence type="ECO:0000313" key="3">
    <source>
        <dbReference type="EnsemblPlants" id="PNT75654"/>
    </source>
</evidence>
<dbReference type="EMBL" id="CM000880">
    <property type="protein sequence ID" value="PNT75654.1"/>
    <property type="molecule type" value="Genomic_DNA"/>
</dbReference>
<proteinExistence type="predicted"/>
<keyword evidence="4" id="KW-1185">Reference proteome</keyword>
<gene>
    <name evidence="2" type="ORF">BRADI_1g36325v3</name>
</gene>
<dbReference type="OrthoDB" id="419694at2759"/>
<reference evidence="3" key="3">
    <citation type="submission" date="2018-08" db="UniProtKB">
        <authorList>
            <consortium name="EnsemblPlants"/>
        </authorList>
    </citation>
    <scope>IDENTIFICATION</scope>
    <source>
        <strain evidence="3">cv. Bd21</strain>
    </source>
</reference>
<feature type="region of interest" description="Disordered" evidence="1">
    <location>
        <begin position="1"/>
        <end position="55"/>
    </location>
</feature>
<dbReference type="InParanoid" id="A0A2K2DN05"/>